<feature type="repeat" description="PPR" evidence="3">
    <location>
        <begin position="225"/>
        <end position="255"/>
    </location>
</feature>
<gene>
    <name evidence="5" type="ORF">ZIOFF_046302</name>
</gene>
<dbReference type="InterPro" id="IPR011990">
    <property type="entry name" value="TPR-like_helical_dom_sf"/>
</dbReference>
<dbReference type="AlphaFoldDB" id="A0A8J5G0U2"/>
<dbReference type="FunFam" id="1.25.40.10:FF:000333">
    <property type="entry name" value="Pentatricopeptide repeat-containing protein"/>
    <property type="match status" value="1"/>
</dbReference>
<evidence type="ECO:0000256" key="3">
    <source>
        <dbReference type="PROSITE-ProRule" id="PRU00708"/>
    </source>
</evidence>
<accession>A0A8J5G0U2</accession>
<dbReference type="GO" id="GO:0003723">
    <property type="term" value="F:RNA binding"/>
    <property type="evidence" value="ECO:0007669"/>
    <property type="project" value="InterPro"/>
</dbReference>
<dbReference type="FunFam" id="1.25.40.10:FF:000427">
    <property type="entry name" value="Pentatricopeptide repeat-containing protein chloroplastic"/>
    <property type="match status" value="1"/>
</dbReference>
<dbReference type="Pfam" id="PF01535">
    <property type="entry name" value="PPR"/>
    <property type="match status" value="1"/>
</dbReference>
<dbReference type="InterPro" id="IPR032867">
    <property type="entry name" value="DYW_dom"/>
</dbReference>
<feature type="repeat" description="PPR" evidence="3">
    <location>
        <begin position="155"/>
        <end position="189"/>
    </location>
</feature>
<protein>
    <recommendedName>
        <fullName evidence="4">DYW domain-containing protein</fullName>
    </recommendedName>
</protein>
<dbReference type="PROSITE" id="PS51375">
    <property type="entry name" value="PPR"/>
    <property type="match status" value="4"/>
</dbReference>
<name>A0A8J5G0U2_ZINOF</name>
<dbReference type="NCBIfam" id="TIGR00756">
    <property type="entry name" value="PPR"/>
    <property type="match status" value="4"/>
</dbReference>
<reference evidence="5 6" key="1">
    <citation type="submission" date="2020-08" db="EMBL/GenBank/DDBJ databases">
        <title>Plant Genome Project.</title>
        <authorList>
            <person name="Zhang R.-G."/>
        </authorList>
    </citation>
    <scope>NUCLEOTIDE SEQUENCE [LARGE SCALE GENOMIC DNA]</scope>
    <source>
        <tissue evidence="5">Rhizome</tissue>
    </source>
</reference>
<keyword evidence="2" id="KW-0677">Repeat</keyword>
<evidence type="ECO:0000259" key="4">
    <source>
        <dbReference type="Pfam" id="PF14432"/>
    </source>
</evidence>
<dbReference type="InterPro" id="IPR046848">
    <property type="entry name" value="E_motif"/>
</dbReference>
<dbReference type="InterPro" id="IPR046960">
    <property type="entry name" value="PPR_At4g14850-like_plant"/>
</dbReference>
<evidence type="ECO:0000256" key="2">
    <source>
        <dbReference type="ARBA" id="ARBA00022737"/>
    </source>
</evidence>
<dbReference type="FunFam" id="1.25.40.10:FF:000184">
    <property type="entry name" value="Pentatricopeptide repeat-containing protein, chloroplastic"/>
    <property type="match status" value="1"/>
</dbReference>
<proteinExistence type="inferred from homology"/>
<comment type="caution">
    <text evidence="5">The sequence shown here is derived from an EMBL/GenBank/DDBJ whole genome shotgun (WGS) entry which is preliminary data.</text>
</comment>
<dbReference type="PANTHER" id="PTHR47926">
    <property type="entry name" value="PENTATRICOPEPTIDE REPEAT-CONTAINING PROTEIN"/>
    <property type="match status" value="1"/>
</dbReference>
<dbReference type="EMBL" id="JACMSC010000012">
    <property type="protein sequence ID" value="KAG6498390.1"/>
    <property type="molecule type" value="Genomic_DNA"/>
</dbReference>
<sequence>MHPVSEAEAMAFAPSSASLSSASPLPFLLRSDSIASTDEIKQGHAPTASLGVNHARSLLARLRAGNKDLAASTSIASYSDSLKRGTFPDNFTFPPLLKLLADAHAFRAGVALHAHTAKMGFDADVYVRNSLIRLYFVCGEIGCAKKLFDGFPERDLVSWTTMISGFTKAGHPKDAVKVFFEMVDENLRVDGMTIVAVLSACAEIGDLELGRKLRRCVDAFHLDADVFIDNALVDMYSKCGDIDSAREVFDKMPLRNVVSWNSMIAGLANNGEFEMALVLFRQMQCDDVQPDGFTLVPVLNSCASLGALELGRWVHACLSRKGIEADGIVGNALVDMYAKCGMIGPAMEVFSSMFHRDVYTFTSMIVGLAMHGRGDESLTLFDDMLRAGVRPNEVTFIGILSACSHAGFVEIGLRHFRSITATYNLTAKIEHYGCVVDMFARAGMLDEAQEFISSMPIEPDEFIWGSLLGACKNYSEVDIGETALERIVELDPDEEGAYILMSNLYASSNRRKDGYQIRKTMRKNKVRKTPGCSLIEVDGIIHEFQKGDKLHPQAQQIYAMVDEFIHLHRTLSHEKSCHHSERLAIAFGLISTKPSTLLRIVKNLRVCKYCHIAIESISRLYNREIIVRDRYRFHHFKNGACSCNGFW</sequence>
<dbReference type="Gene3D" id="1.25.40.10">
    <property type="entry name" value="Tetratricopeptide repeat domain"/>
    <property type="match status" value="3"/>
</dbReference>
<evidence type="ECO:0000313" key="6">
    <source>
        <dbReference type="Proteomes" id="UP000734854"/>
    </source>
</evidence>
<feature type="domain" description="DYW" evidence="4">
    <location>
        <begin position="577"/>
        <end position="647"/>
    </location>
</feature>
<evidence type="ECO:0000313" key="5">
    <source>
        <dbReference type="EMBL" id="KAG6498390.1"/>
    </source>
</evidence>
<dbReference type="Pfam" id="PF20431">
    <property type="entry name" value="E_motif"/>
    <property type="match status" value="1"/>
</dbReference>
<dbReference type="GO" id="GO:0008270">
    <property type="term" value="F:zinc ion binding"/>
    <property type="evidence" value="ECO:0007669"/>
    <property type="project" value="InterPro"/>
</dbReference>
<comment type="similarity">
    <text evidence="1">Belongs to the PPR family. PCMP-H subfamily.</text>
</comment>
<evidence type="ECO:0000256" key="1">
    <source>
        <dbReference type="ARBA" id="ARBA00006643"/>
    </source>
</evidence>
<feature type="repeat" description="PPR" evidence="3">
    <location>
        <begin position="256"/>
        <end position="290"/>
    </location>
</feature>
<dbReference type="PANTHER" id="PTHR47926:SF437">
    <property type="entry name" value="PENTACOTRIPEPTIDE-REPEAT REGION OF PRORP DOMAIN-CONTAINING PROTEIN"/>
    <property type="match status" value="1"/>
</dbReference>
<dbReference type="Pfam" id="PF14432">
    <property type="entry name" value="DYW_deaminase"/>
    <property type="match status" value="1"/>
</dbReference>
<feature type="repeat" description="PPR" evidence="3">
    <location>
        <begin position="357"/>
        <end position="391"/>
    </location>
</feature>
<dbReference type="InterPro" id="IPR002885">
    <property type="entry name" value="PPR_rpt"/>
</dbReference>
<dbReference type="Proteomes" id="UP000734854">
    <property type="component" value="Unassembled WGS sequence"/>
</dbReference>
<dbReference type="Pfam" id="PF13041">
    <property type="entry name" value="PPR_2"/>
    <property type="match status" value="3"/>
</dbReference>
<keyword evidence="6" id="KW-1185">Reference proteome</keyword>
<dbReference type="GO" id="GO:0009451">
    <property type="term" value="P:RNA modification"/>
    <property type="evidence" value="ECO:0007669"/>
    <property type="project" value="InterPro"/>
</dbReference>
<organism evidence="5 6">
    <name type="scientific">Zingiber officinale</name>
    <name type="common">Ginger</name>
    <name type="synonym">Amomum zingiber</name>
    <dbReference type="NCBI Taxonomy" id="94328"/>
    <lineage>
        <taxon>Eukaryota</taxon>
        <taxon>Viridiplantae</taxon>
        <taxon>Streptophyta</taxon>
        <taxon>Embryophyta</taxon>
        <taxon>Tracheophyta</taxon>
        <taxon>Spermatophyta</taxon>
        <taxon>Magnoliopsida</taxon>
        <taxon>Liliopsida</taxon>
        <taxon>Zingiberales</taxon>
        <taxon>Zingiberaceae</taxon>
        <taxon>Zingiber</taxon>
    </lineage>
</organism>